<feature type="chain" id="PRO_5034457556" evidence="1">
    <location>
        <begin position="20"/>
        <end position="187"/>
    </location>
</feature>
<dbReference type="GO" id="GO:0005576">
    <property type="term" value="C:extracellular region"/>
    <property type="evidence" value="ECO:0007669"/>
    <property type="project" value="TreeGrafter"/>
</dbReference>
<evidence type="ECO:0000313" key="2">
    <source>
        <dbReference type="EMBL" id="KAF7349323.1"/>
    </source>
</evidence>
<comment type="caution">
    <text evidence="2">The sequence shown here is derived from an EMBL/GenBank/DDBJ whole genome shotgun (WGS) entry which is preliminary data.</text>
</comment>
<gene>
    <name evidence="2" type="ORF">MSAN_01721800</name>
</gene>
<dbReference type="PANTHER" id="PTHR38123:SF1">
    <property type="entry name" value="HYDROPHOBIC SURFACE BINDING PROTEIN"/>
    <property type="match status" value="1"/>
</dbReference>
<accession>A0A8H6XW59</accession>
<feature type="signal peptide" evidence="1">
    <location>
        <begin position="1"/>
        <end position="19"/>
    </location>
</feature>
<dbReference type="Proteomes" id="UP000623467">
    <property type="component" value="Unassembled WGS sequence"/>
</dbReference>
<evidence type="ECO:0000313" key="3">
    <source>
        <dbReference type="Proteomes" id="UP000623467"/>
    </source>
</evidence>
<dbReference type="InterPro" id="IPR021054">
    <property type="entry name" value="Cell_wall_mannoprotein_1"/>
</dbReference>
<reference evidence="2" key="1">
    <citation type="submission" date="2020-05" db="EMBL/GenBank/DDBJ databases">
        <title>Mycena genomes resolve the evolution of fungal bioluminescence.</title>
        <authorList>
            <person name="Tsai I.J."/>
        </authorList>
    </citation>
    <scope>NUCLEOTIDE SEQUENCE</scope>
    <source>
        <strain evidence="2">160909Yilan</strain>
    </source>
</reference>
<dbReference type="EMBL" id="JACAZH010000016">
    <property type="protein sequence ID" value="KAF7349323.1"/>
    <property type="molecule type" value="Genomic_DNA"/>
</dbReference>
<keyword evidence="3" id="KW-1185">Reference proteome</keyword>
<dbReference type="Gene3D" id="1.20.1280.140">
    <property type="match status" value="1"/>
</dbReference>
<keyword evidence="1" id="KW-0732">Signal</keyword>
<evidence type="ECO:0000256" key="1">
    <source>
        <dbReference type="SAM" id="SignalP"/>
    </source>
</evidence>
<dbReference type="AlphaFoldDB" id="A0A8H6XW59"/>
<sequence length="187" mass="19258">MVQFTRSFFSLCLIAASFAAPAKRTVAQVEADIANISNQVGALDNAIKGLPDSGLVGALAIPTEMELLGTSLNTGTSDMKATGLLDETDATTILSAVKVIVPIINAALQHLTAQASNLVNNLLGLAEIRASVDSALQKLQNSTDTFVATLAAAAPVDLTAEAISIQIAIDAAFNETIAALSEIPVRL</sequence>
<name>A0A8H6XW59_9AGAR</name>
<dbReference type="Pfam" id="PF12296">
    <property type="entry name" value="HsbA"/>
    <property type="match status" value="1"/>
</dbReference>
<dbReference type="PANTHER" id="PTHR38123">
    <property type="entry name" value="CELL WALL SERINE-THREONINE-RICH GALACTOMANNOPROTEIN MP1 (AFU_ORTHOLOGUE AFUA_4G03240)"/>
    <property type="match status" value="1"/>
</dbReference>
<protein>
    <submittedName>
        <fullName evidence="2">Hydrophobic surface binding protein</fullName>
    </submittedName>
</protein>
<proteinExistence type="predicted"/>
<dbReference type="OrthoDB" id="3485059at2759"/>
<organism evidence="2 3">
    <name type="scientific">Mycena sanguinolenta</name>
    <dbReference type="NCBI Taxonomy" id="230812"/>
    <lineage>
        <taxon>Eukaryota</taxon>
        <taxon>Fungi</taxon>
        <taxon>Dikarya</taxon>
        <taxon>Basidiomycota</taxon>
        <taxon>Agaricomycotina</taxon>
        <taxon>Agaricomycetes</taxon>
        <taxon>Agaricomycetidae</taxon>
        <taxon>Agaricales</taxon>
        <taxon>Marasmiineae</taxon>
        <taxon>Mycenaceae</taxon>
        <taxon>Mycena</taxon>
    </lineage>
</organism>